<dbReference type="GO" id="GO:0009252">
    <property type="term" value="P:peptidoglycan biosynthetic process"/>
    <property type="evidence" value="ECO:0007669"/>
    <property type="project" value="UniProtKB-KW"/>
</dbReference>
<evidence type="ECO:0000256" key="12">
    <source>
        <dbReference type="ARBA" id="ARBA00023136"/>
    </source>
</evidence>
<comment type="catalytic activity">
    <reaction evidence="16">
        <text>[GlcNAc-(1-&gt;4)-Mur2Ac(oyl-L-Ala-gamma-D-Glu-L-Lys-D-Ala-D-Ala)](n)-di-trans,octa-cis-undecaprenyl diphosphate + beta-D-GlcNAc-(1-&gt;4)-Mur2Ac(oyl-L-Ala-gamma-D-Glu-L-Lys-D-Ala-D-Ala)-di-trans,octa-cis-undecaprenyl diphosphate = [GlcNAc-(1-&gt;4)-Mur2Ac(oyl-L-Ala-gamma-D-Glu-L-Lys-D-Ala-D-Ala)](n+1)-di-trans,octa-cis-undecaprenyl diphosphate + di-trans,octa-cis-undecaprenyl diphosphate + H(+)</text>
        <dbReference type="Rhea" id="RHEA:23708"/>
        <dbReference type="Rhea" id="RHEA-COMP:9602"/>
        <dbReference type="Rhea" id="RHEA-COMP:9603"/>
        <dbReference type="ChEBI" id="CHEBI:15378"/>
        <dbReference type="ChEBI" id="CHEBI:58405"/>
        <dbReference type="ChEBI" id="CHEBI:60033"/>
        <dbReference type="ChEBI" id="CHEBI:78435"/>
        <dbReference type="EC" id="2.4.99.28"/>
    </reaction>
</comment>
<evidence type="ECO:0000256" key="15">
    <source>
        <dbReference type="ARBA" id="ARBA00034000"/>
    </source>
</evidence>
<organism evidence="20 21">
    <name type="scientific">Candidatus Ryanbacteria bacterium RIFCSPLOWO2_01_FULL_48_26</name>
    <dbReference type="NCBI Taxonomy" id="1802126"/>
    <lineage>
        <taxon>Bacteria</taxon>
        <taxon>Candidatus Ryaniibacteriota</taxon>
    </lineage>
</organism>
<evidence type="ECO:0000313" key="20">
    <source>
        <dbReference type="EMBL" id="OGZ52590.1"/>
    </source>
</evidence>
<keyword evidence="17" id="KW-0812">Transmembrane</keyword>
<keyword evidence="13" id="KW-0511">Multifunctional enzyme</keyword>
<dbReference type="Gene3D" id="1.10.3810.10">
    <property type="entry name" value="Biosynthetic peptidoglycan transglycosylase-like"/>
    <property type="match status" value="1"/>
</dbReference>
<dbReference type="FunFam" id="1.10.3810.10:FF:000001">
    <property type="entry name" value="Penicillin-binding protein 1A"/>
    <property type="match status" value="1"/>
</dbReference>
<dbReference type="InterPro" id="IPR001264">
    <property type="entry name" value="Glyco_trans_51"/>
</dbReference>
<feature type="domain" description="Penicillin-binding protein transpeptidase" evidence="18">
    <location>
        <begin position="327"/>
        <end position="604"/>
    </location>
</feature>
<keyword evidence="6" id="KW-0645">Protease</keyword>
<evidence type="ECO:0000313" key="21">
    <source>
        <dbReference type="Proteomes" id="UP000179106"/>
    </source>
</evidence>
<dbReference type="Pfam" id="PF00912">
    <property type="entry name" value="Transgly"/>
    <property type="match status" value="1"/>
</dbReference>
<dbReference type="GO" id="GO:0008360">
    <property type="term" value="P:regulation of cell shape"/>
    <property type="evidence" value="ECO:0007669"/>
    <property type="project" value="UniProtKB-KW"/>
</dbReference>
<dbReference type="SUPFAM" id="SSF53955">
    <property type="entry name" value="Lysozyme-like"/>
    <property type="match status" value="1"/>
</dbReference>
<evidence type="ECO:0000256" key="3">
    <source>
        <dbReference type="ARBA" id="ARBA00007739"/>
    </source>
</evidence>
<evidence type="ECO:0000259" key="18">
    <source>
        <dbReference type="Pfam" id="PF00905"/>
    </source>
</evidence>
<keyword evidence="10" id="KW-0133">Cell shape</keyword>
<protein>
    <submittedName>
        <fullName evidence="20">Uncharacterized protein</fullName>
    </submittedName>
</protein>
<evidence type="ECO:0000256" key="9">
    <source>
        <dbReference type="ARBA" id="ARBA00022801"/>
    </source>
</evidence>
<dbReference type="GO" id="GO:0006508">
    <property type="term" value="P:proteolysis"/>
    <property type="evidence" value="ECO:0007669"/>
    <property type="project" value="UniProtKB-KW"/>
</dbReference>
<comment type="catalytic activity">
    <reaction evidence="15">
        <text>Preferential cleavage: (Ac)2-L-Lys-D-Ala-|-D-Ala. Also transpeptidation of peptidyl-alanyl moieties that are N-acyl substituents of D-alanine.</text>
        <dbReference type="EC" id="3.4.16.4"/>
    </reaction>
</comment>
<keyword evidence="12 17" id="KW-0472">Membrane</keyword>
<dbReference type="Proteomes" id="UP000179106">
    <property type="component" value="Unassembled WGS sequence"/>
</dbReference>
<keyword evidence="17" id="KW-1133">Transmembrane helix</keyword>
<name>A0A1G2GR32_9BACT</name>
<reference evidence="20 21" key="1">
    <citation type="journal article" date="2016" name="Nat. Commun.">
        <title>Thousands of microbial genomes shed light on interconnected biogeochemical processes in an aquifer system.</title>
        <authorList>
            <person name="Anantharaman K."/>
            <person name="Brown C.T."/>
            <person name="Hug L.A."/>
            <person name="Sharon I."/>
            <person name="Castelle C.J."/>
            <person name="Probst A.J."/>
            <person name="Thomas B.C."/>
            <person name="Singh A."/>
            <person name="Wilkins M.J."/>
            <person name="Karaoz U."/>
            <person name="Brodie E.L."/>
            <person name="Williams K.H."/>
            <person name="Hubbard S.S."/>
            <person name="Banfield J.F."/>
        </authorList>
    </citation>
    <scope>NUCLEOTIDE SEQUENCE [LARGE SCALE GENOMIC DNA]</scope>
</reference>
<dbReference type="STRING" id="1802126.A3B25_03985"/>
<evidence type="ECO:0000256" key="2">
    <source>
        <dbReference type="ARBA" id="ARBA00007090"/>
    </source>
</evidence>
<dbReference type="NCBIfam" id="TIGR02074">
    <property type="entry name" value="PBP_1a_fam"/>
    <property type="match status" value="1"/>
</dbReference>
<comment type="caution">
    <text evidence="20">The sequence shown here is derived from an EMBL/GenBank/DDBJ whole genome shotgun (WGS) entry which is preliminary data.</text>
</comment>
<dbReference type="InterPro" id="IPR023346">
    <property type="entry name" value="Lysozyme-like_dom_sf"/>
</dbReference>
<keyword evidence="9" id="KW-0378">Hydrolase</keyword>
<dbReference type="Pfam" id="PF00905">
    <property type="entry name" value="Transpeptidase"/>
    <property type="match status" value="1"/>
</dbReference>
<evidence type="ECO:0000256" key="4">
    <source>
        <dbReference type="ARBA" id="ARBA00022475"/>
    </source>
</evidence>
<comment type="subcellular location">
    <subcellularLocation>
        <location evidence="1">Cell membrane</location>
    </subcellularLocation>
</comment>
<evidence type="ECO:0000256" key="14">
    <source>
        <dbReference type="ARBA" id="ARBA00023316"/>
    </source>
</evidence>
<dbReference type="GO" id="GO:0071555">
    <property type="term" value="P:cell wall organization"/>
    <property type="evidence" value="ECO:0007669"/>
    <property type="project" value="UniProtKB-KW"/>
</dbReference>
<dbReference type="EMBL" id="MHNW01000043">
    <property type="protein sequence ID" value="OGZ52590.1"/>
    <property type="molecule type" value="Genomic_DNA"/>
</dbReference>
<dbReference type="GO" id="GO:0030288">
    <property type="term" value="C:outer membrane-bounded periplasmic space"/>
    <property type="evidence" value="ECO:0007669"/>
    <property type="project" value="TreeGrafter"/>
</dbReference>
<evidence type="ECO:0000256" key="11">
    <source>
        <dbReference type="ARBA" id="ARBA00022984"/>
    </source>
</evidence>
<dbReference type="InterPro" id="IPR001460">
    <property type="entry name" value="PCN-bd_Tpept"/>
</dbReference>
<comment type="similarity">
    <text evidence="2">In the C-terminal section; belongs to the transpeptidase family.</text>
</comment>
<evidence type="ECO:0000256" key="5">
    <source>
        <dbReference type="ARBA" id="ARBA00022645"/>
    </source>
</evidence>
<dbReference type="SUPFAM" id="SSF56601">
    <property type="entry name" value="beta-lactamase/transpeptidase-like"/>
    <property type="match status" value="1"/>
</dbReference>
<evidence type="ECO:0000256" key="6">
    <source>
        <dbReference type="ARBA" id="ARBA00022670"/>
    </source>
</evidence>
<evidence type="ECO:0000256" key="16">
    <source>
        <dbReference type="ARBA" id="ARBA00049902"/>
    </source>
</evidence>
<keyword evidence="4" id="KW-1003">Cell membrane</keyword>
<dbReference type="GO" id="GO:0008658">
    <property type="term" value="F:penicillin binding"/>
    <property type="evidence" value="ECO:0007669"/>
    <property type="project" value="InterPro"/>
</dbReference>
<dbReference type="Gene3D" id="3.40.710.10">
    <property type="entry name" value="DD-peptidase/beta-lactamase superfamily"/>
    <property type="match status" value="1"/>
</dbReference>
<evidence type="ECO:0000256" key="1">
    <source>
        <dbReference type="ARBA" id="ARBA00004236"/>
    </source>
</evidence>
<dbReference type="PANTHER" id="PTHR32282">
    <property type="entry name" value="BINDING PROTEIN TRANSPEPTIDASE, PUTATIVE-RELATED"/>
    <property type="match status" value="1"/>
</dbReference>
<evidence type="ECO:0000256" key="10">
    <source>
        <dbReference type="ARBA" id="ARBA00022960"/>
    </source>
</evidence>
<keyword evidence="8" id="KW-0808">Transferase</keyword>
<dbReference type="PANTHER" id="PTHR32282:SF11">
    <property type="entry name" value="PENICILLIN-BINDING PROTEIN 1B"/>
    <property type="match status" value="1"/>
</dbReference>
<evidence type="ECO:0000256" key="17">
    <source>
        <dbReference type="SAM" id="Phobius"/>
    </source>
</evidence>
<dbReference type="GO" id="GO:0008955">
    <property type="term" value="F:peptidoglycan glycosyltransferase activity"/>
    <property type="evidence" value="ECO:0007669"/>
    <property type="project" value="UniProtKB-EC"/>
</dbReference>
<accession>A0A1G2GR32</accession>
<keyword evidence="14" id="KW-0961">Cell wall biogenesis/degradation</keyword>
<evidence type="ECO:0000256" key="8">
    <source>
        <dbReference type="ARBA" id="ARBA00022679"/>
    </source>
</evidence>
<sequence length="809" mass="90179">MKQKNRKNIKRIFLLCCGFLCVGVLVGIFLLFYFSKDLPTIEQISSRQVSQSTKIFDRTGKILLYEISSGQERTVVPLENMPKYLKDATISIEDERFYEEPAFDWKGIVRALIVNVRHGQTRQGASTITQQLARNAFLTAEQTIGRKIKEVILATRINQYYTKDQILALYLNEIPYGATTYGVEAASEAFFDKRVDELNLAQSATIAALPKAPSYYSPWGNHVKELLSRQRIVLKKMLDLGKITKKEYDEALKFQISFSPQGKGIKAPHFVMSIQEYLVQKYGEDLVRKGGLRVITTLDWNLQQVAQKVVLDGARRNENLYGGTNAALVAENPKTGEILALVGSRDYFDIASDGNFDVATQGLRQPGSALKPFVYLTAFEKGLTPDTVLFDVPTEFAANNPLCPTDPDFKNENKECFHPQNYSGEFKGPISIRLALAQSINIPAVKTLYIAGVRDVIKKATSFGLATLTSPNTYGLSLVLGGGAVRLINLVEAYSVLSQDGMKHKQTMILDVKDSGGKILESYKDEGVQITDSQPVRVINNILSDVEARRGLFGAGVTLTTFPGHDVALKTGTSNDYRDAWSIGYTPSIVVGVWAGNNDNSPMHRQGSSILAAVPIWHDFMAEAIKNIPQDTFIKPESVAQAKPILAGDYLRNKQIHTILYYIDKDSLLGPPPSHPETDPQFTNWEPGVLRWAQNNIPDFKDYNQALPQTETNPTASFLEIEIQKPTAGQFVVNNIEVRAIITSQLPLARIKIYWNGVVMDEVPTQETNYLFLKSYPRPINTSPQNLLEIEAVDKNNSVWKTGVILYGE</sequence>
<evidence type="ECO:0000259" key="19">
    <source>
        <dbReference type="Pfam" id="PF00912"/>
    </source>
</evidence>
<dbReference type="AlphaFoldDB" id="A0A1G2GR32"/>
<keyword evidence="5" id="KW-0121">Carboxypeptidase</keyword>
<dbReference type="GO" id="GO:0005886">
    <property type="term" value="C:plasma membrane"/>
    <property type="evidence" value="ECO:0007669"/>
    <property type="project" value="UniProtKB-SubCell"/>
</dbReference>
<evidence type="ECO:0000256" key="7">
    <source>
        <dbReference type="ARBA" id="ARBA00022676"/>
    </source>
</evidence>
<dbReference type="InterPro" id="IPR012338">
    <property type="entry name" value="Beta-lactam/transpept-like"/>
</dbReference>
<feature type="domain" description="Glycosyl transferase family 51" evidence="19">
    <location>
        <begin position="64"/>
        <end position="237"/>
    </location>
</feature>
<evidence type="ECO:0000256" key="13">
    <source>
        <dbReference type="ARBA" id="ARBA00023268"/>
    </source>
</evidence>
<proteinExistence type="inferred from homology"/>
<keyword evidence="7" id="KW-0328">Glycosyltransferase</keyword>
<dbReference type="InterPro" id="IPR050396">
    <property type="entry name" value="Glycosyltr_51/Transpeptidase"/>
</dbReference>
<keyword evidence="11" id="KW-0573">Peptidoglycan synthesis</keyword>
<feature type="transmembrane region" description="Helical" evidence="17">
    <location>
        <begin position="12"/>
        <end position="34"/>
    </location>
</feature>
<gene>
    <name evidence="20" type="ORF">A3B25_03985</name>
</gene>
<dbReference type="InterPro" id="IPR036950">
    <property type="entry name" value="PBP_transglycosylase"/>
</dbReference>
<comment type="similarity">
    <text evidence="3">In the N-terminal section; belongs to the glycosyltransferase 51 family.</text>
</comment>
<dbReference type="GO" id="GO:0009002">
    <property type="term" value="F:serine-type D-Ala-D-Ala carboxypeptidase activity"/>
    <property type="evidence" value="ECO:0007669"/>
    <property type="project" value="UniProtKB-EC"/>
</dbReference>